<gene>
    <name evidence="9" type="ORF">SAMN05660236_2957</name>
</gene>
<feature type="domain" description="ABC3 transporter permease C-terminal" evidence="7">
    <location>
        <begin position="295"/>
        <end position="412"/>
    </location>
</feature>
<name>A0A1T5LCC4_9BACT</name>
<keyword evidence="10" id="KW-1185">Reference proteome</keyword>
<feature type="transmembrane region" description="Helical" evidence="6">
    <location>
        <begin position="344"/>
        <end position="363"/>
    </location>
</feature>
<keyword evidence="3 6" id="KW-0812">Transmembrane</keyword>
<feature type="transmembrane region" description="Helical" evidence="6">
    <location>
        <begin position="288"/>
        <end position="309"/>
    </location>
</feature>
<dbReference type="GO" id="GO:0005886">
    <property type="term" value="C:plasma membrane"/>
    <property type="evidence" value="ECO:0007669"/>
    <property type="project" value="UniProtKB-SubCell"/>
</dbReference>
<evidence type="ECO:0000256" key="1">
    <source>
        <dbReference type="ARBA" id="ARBA00004651"/>
    </source>
</evidence>
<feature type="transmembrane region" description="Helical" evidence="6">
    <location>
        <begin position="790"/>
        <end position="809"/>
    </location>
</feature>
<dbReference type="InterPro" id="IPR050250">
    <property type="entry name" value="Macrolide_Exporter_MacB"/>
</dbReference>
<evidence type="ECO:0000256" key="5">
    <source>
        <dbReference type="ARBA" id="ARBA00023136"/>
    </source>
</evidence>
<dbReference type="Pfam" id="PF02687">
    <property type="entry name" value="FtsX"/>
    <property type="match status" value="2"/>
</dbReference>
<protein>
    <submittedName>
        <fullName evidence="9">Putative ABC transport system permease protein</fullName>
    </submittedName>
</protein>
<dbReference type="Proteomes" id="UP000190961">
    <property type="component" value="Unassembled WGS sequence"/>
</dbReference>
<dbReference type="STRING" id="688867.SAMN05660236_2957"/>
<keyword evidence="5 6" id="KW-0472">Membrane</keyword>
<keyword evidence="2" id="KW-1003">Cell membrane</keyword>
<feature type="transmembrane region" description="Helical" evidence="6">
    <location>
        <begin position="383"/>
        <end position="408"/>
    </location>
</feature>
<dbReference type="EMBL" id="FUZU01000002">
    <property type="protein sequence ID" value="SKC73633.1"/>
    <property type="molecule type" value="Genomic_DNA"/>
</dbReference>
<dbReference type="Pfam" id="PF12704">
    <property type="entry name" value="MacB_PCD"/>
    <property type="match status" value="1"/>
</dbReference>
<feature type="transmembrane region" description="Helical" evidence="6">
    <location>
        <begin position="429"/>
        <end position="449"/>
    </location>
</feature>
<feature type="domain" description="MacB-like periplasmic core" evidence="8">
    <location>
        <begin position="20"/>
        <end position="201"/>
    </location>
</feature>
<reference evidence="9 10" key="1">
    <citation type="submission" date="2017-02" db="EMBL/GenBank/DDBJ databases">
        <authorList>
            <person name="Peterson S.W."/>
        </authorList>
    </citation>
    <scope>NUCLEOTIDE SEQUENCE [LARGE SCALE GENOMIC DNA]</scope>
    <source>
        <strain evidence="9 10">DSM 25262</strain>
    </source>
</reference>
<dbReference type="InterPro" id="IPR025857">
    <property type="entry name" value="MacB_PCD"/>
</dbReference>
<dbReference type="PANTHER" id="PTHR30572">
    <property type="entry name" value="MEMBRANE COMPONENT OF TRANSPORTER-RELATED"/>
    <property type="match status" value="1"/>
</dbReference>
<evidence type="ECO:0000313" key="9">
    <source>
        <dbReference type="EMBL" id="SKC73633.1"/>
    </source>
</evidence>
<dbReference type="PANTHER" id="PTHR30572:SF18">
    <property type="entry name" value="ABC-TYPE MACROLIDE FAMILY EXPORT SYSTEM PERMEASE COMPONENT 2"/>
    <property type="match status" value="1"/>
</dbReference>
<keyword evidence="4 6" id="KW-1133">Transmembrane helix</keyword>
<feature type="transmembrane region" description="Helical" evidence="6">
    <location>
        <begin position="703"/>
        <end position="724"/>
    </location>
</feature>
<evidence type="ECO:0000259" key="7">
    <source>
        <dbReference type="Pfam" id="PF02687"/>
    </source>
</evidence>
<evidence type="ECO:0000256" key="4">
    <source>
        <dbReference type="ARBA" id="ARBA00022989"/>
    </source>
</evidence>
<proteinExistence type="predicted"/>
<dbReference type="OrthoDB" id="5933722at2"/>
<evidence type="ECO:0000256" key="6">
    <source>
        <dbReference type="SAM" id="Phobius"/>
    </source>
</evidence>
<feature type="transmembrane region" description="Helical" evidence="6">
    <location>
        <begin position="21"/>
        <end position="41"/>
    </location>
</feature>
<dbReference type="AlphaFoldDB" id="A0A1T5LCC4"/>
<organism evidence="9 10">
    <name type="scientific">Ohtaekwangia koreensis</name>
    <dbReference type="NCBI Taxonomy" id="688867"/>
    <lineage>
        <taxon>Bacteria</taxon>
        <taxon>Pseudomonadati</taxon>
        <taxon>Bacteroidota</taxon>
        <taxon>Cytophagia</taxon>
        <taxon>Cytophagales</taxon>
        <taxon>Fulvivirgaceae</taxon>
        <taxon>Ohtaekwangia</taxon>
    </lineage>
</organism>
<comment type="subcellular location">
    <subcellularLocation>
        <location evidence="1">Cell membrane</location>
        <topology evidence="1">Multi-pass membrane protein</topology>
    </subcellularLocation>
</comment>
<evidence type="ECO:0000259" key="8">
    <source>
        <dbReference type="Pfam" id="PF12704"/>
    </source>
</evidence>
<feature type="transmembrane region" description="Helical" evidence="6">
    <location>
        <begin position="758"/>
        <end position="778"/>
    </location>
</feature>
<evidence type="ECO:0000313" key="10">
    <source>
        <dbReference type="Proteomes" id="UP000190961"/>
    </source>
</evidence>
<accession>A0A1T5LCC4</accession>
<evidence type="ECO:0000256" key="3">
    <source>
        <dbReference type="ARBA" id="ARBA00022692"/>
    </source>
</evidence>
<dbReference type="InterPro" id="IPR003838">
    <property type="entry name" value="ABC3_permease_C"/>
</dbReference>
<dbReference type="RefSeq" id="WP_079687527.1">
    <property type="nucleotide sequence ID" value="NZ_FUZU01000002.1"/>
</dbReference>
<feature type="domain" description="ABC3 transporter permease C-terminal" evidence="7">
    <location>
        <begin position="706"/>
        <end position="819"/>
    </location>
</feature>
<evidence type="ECO:0000256" key="2">
    <source>
        <dbReference type="ARBA" id="ARBA00022475"/>
    </source>
</evidence>
<dbReference type="GO" id="GO:0022857">
    <property type="term" value="F:transmembrane transporter activity"/>
    <property type="evidence" value="ECO:0007669"/>
    <property type="project" value="TreeGrafter"/>
</dbReference>
<sequence>MLTTHLKVALRHLIRSKIFTLINVIGLAIGISAFLLIAHYISFQLSFDQFHSNKDYIYRVGLKRYENGELVETSAKTFPGVRALLKEHFPEVQSVTGFYKIPANTGFLFRHQGKIYNETGGWLSSDSAFFTVFPSLLLRGDAATAMKEPNSIVISEAVAKKLFGDKDPVGQVLDRIDDHSEGGHYTIRGVLKDIPGNAHFHATIVEQINDSRPEQETELWEEGRLATYVTFSEKIQPDVIEQKLNLLLDKLKKEHKLVENTTLYLQPVTDIHLSSHCKDELEANGNKGLLYLLGSIGVIILTLAWINYINLETSRFVSRTKEFSVRRIIGSGKRNLAAQYLTEYYCLTMAALILSVVIIVSFSPHYSDLIGTQLQRISLDQPMVWIAASILFLLGSIAAGIYPAIFLLRFNPVNAIKGAVSKYRTGNKVRQTLVVFQFTVSIILVAFVITVHQQLDFMKLINKGIELETVVAIRNPTAYSNQELTTKYGEFESLENKLKQYPAVQSVASSSAIPGSEIGFNYINLIKRNIGDPYDPAVYKTLFVSADFIETYNIDILAGNTFEIPSNFNGTAPWETANWSSVILNERAIRQLGFPSVAEAINQEIYFTAFDEPLKCRIIGVIKDYHHEASRKEVYPTILFHNYASFQQVYFSVRLKEGSRPQESLSQIENTWKELFPDRPFDYFFLNEYYDHQFRGELYFQKIFTLFAGIAIIVACLGIIGMTLFEMNSRLKEISIRKVLGASVLGVTVLLSKTNVRLIAIAAALATPLIYILAKEWLSVYPERIQLTAWLALLPVVIIMVIVLLISGVQTIKAASANPVDHLRGE</sequence>